<dbReference type="InterPro" id="IPR017451">
    <property type="entry name" value="F-box-assoc_interact_dom"/>
</dbReference>
<proteinExistence type="predicted"/>
<sequence>MSDALFSRQQQQLVLSGTGPSSEYLDFGSVIVEILSWLPAKSLLRFRCVCKPWRALFCDPYFISRHLSRINTKTINSYSLFVKEISTFRSMDCEALFKYSSHDDGPVLSRELHFPILDPPFEFYYIDIIGSCNGLICLLLDWNTSVIMLWNPCTRESKVLPQPSIKNLPKFYGFGYDSTTDDYKVFVKLH</sequence>
<reference evidence="2 3" key="1">
    <citation type="journal article" date="2018" name="Nat. Genet.">
        <title>The Rosa genome provides new insights in the design of modern roses.</title>
        <authorList>
            <person name="Bendahmane M."/>
        </authorList>
    </citation>
    <scope>NUCLEOTIDE SEQUENCE [LARGE SCALE GENOMIC DNA]</scope>
    <source>
        <strain evidence="3">cv. Old Blush</strain>
    </source>
</reference>
<dbReference type="EMBL" id="PDCK01000040">
    <property type="protein sequence ID" value="PRQ52366.1"/>
    <property type="molecule type" value="Genomic_DNA"/>
</dbReference>
<evidence type="ECO:0000259" key="1">
    <source>
        <dbReference type="SMART" id="SM00256"/>
    </source>
</evidence>
<dbReference type="SMART" id="SM00256">
    <property type="entry name" value="FBOX"/>
    <property type="match status" value="1"/>
</dbReference>
<evidence type="ECO:0000313" key="2">
    <source>
        <dbReference type="EMBL" id="PRQ52366.1"/>
    </source>
</evidence>
<dbReference type="CDD" id="cd22157">
    <property type="entry name" value="F-box_AtFBW1-like"/>
    <property type="match status" value="1"/>
</dbReference>
<dbReference type="PANTHER" id="PTHR31672:SF13">
    <property type="entry name" value="F-BOX PROTEIN CPR30-LIKE"/>
    <property type="match status" value="1"/>
</dbReference>
<dbReference type="Proteomes" id="UP000238479">
    <property type="component" value="Chromosome 2"/>
</dbReference>
<organism evidence="2 3">
    <name type="scientific">Rosa chinensis</name>
    <name type="common">China rose</name>
    <dbReference type="NCBI Taxonomy" id="74649"/>
    <lineage>
        <taxon>Eukaryota</taxon>
        <taxon>Viridiplantae</taxon>
        <taxon>Streptophyta</taxon>
        <taxon>Embryophyta</taxon>
        <taxon>Tracheophyta</taxon>
        <taxon>Spermatophyta</taxon>
        <taxon>Magnoliopsida</taxon>
        <taxon>eudicotyledons</taxon>
        <taxon>Gunneridae</taxon>
        <taxon>Pentapetalae</taxon>
        <taxon>rosids</taxon>
        <taxon>fabids</taxon>
        <taxon>Rosales</taxon>
        <taxon>Rosaceae</taxon>
        <taxon>Rosoideae</taxon>
        <taxon>Rosoideae incertae sedis</taxon>
        <taxon>Rosa</taxon>
    </lineage>
</organism>
<dbReference type="InterPro" id="IPR036047">
    <property type="entry name" value="F-box-like_dom_sf"/>
</dbReference>
<dbReference type="InterPro" id="IPR050796">
    <property type="entry name" value="SCF_F-box_component"/>
</dbReference>
<dbReference type="InterPro" id="IPR013187">
    <property type="entry name" value="F-box-assoc_dom_typ3"/>
</dbReference>
<evidence type="ECO:0000313" key="3">
    <source>
        <dbReference type="Proteomes" id="UP000238479"/>
    </source>
</evidence>
<dbReference type="Pfam" id="PF08268">
    <property type="entry name" value="FBA_3"/>
    <property type="match status" value="1"/>
</dbReference>
<dbReference type="Pfam" id="PF00646">
    <property type="entry name" value="F-box"/>
    <property type="match status" value="1"/>
</dbReference>
<dbReference type="NCBIfam" id="TIGR01640">
    <property type="entry name" value="F_box_assoc_1"/>
    <property type="match status" value="1"/>
</dbReference>
<dbReference type="PANTHER" id="PTHR31672">
    <property type="entry name" value="BNACNNG10540D PROTEIN"/>
    <property type="match status" value="1"/>
</dbReference>
<comment type="caution">
    <text evidence="2">The sequence shown here is derived from an EMBL/GenBank/DDBJ whole genome shotgun (WGS) entry which is preliminary data.</text>
</comment>
<protein>
    <submittedName>
        <fullName evidence="2">Putative F-box domain-containing protein</fullName>
    </submittedName>
</protein>
<dbReference type="Gene3D" id="1.20.1280.50">
    <property type="match status" value="1"/>
</dbReference>
<dbReference type="OMA" id="PCMDDTE"/>
<gene>
    <name evidence="2" type="ORF">RchiOBHm_Chr2g0154681</name>
</gene>
<dbReference type="AlphaFoldDB" id="A0A2P6S135"/>
<keyword evidence="3" id="KW-1185">Reference proteome</keyword>
<dbReference type="InterPro" id="IPR001810">
    <property type="entry name" value="F-box_dom"/>
</dbReference>
<name>A0A2P6S135_ROSCH</name>
<dbReference type="SUPFAM" id="SSF81383">
    <property type="entry name" value="F-box domain"/>
    <property type="match status" value="1"/>
</dbReference>
<accession>A0A2P6S135</accession>
<dbReference type="OrthoDB" id="1867629at2759"/>
<dbReference type="STRING" id="74649.A0A2P6S135"/>
<feature type="domain" description="F-box" evidence="1">
    <location>
        <begin position="29"/>
        <end position="66"/>
    </location>
</feature>
<dbReference type="Gramene" id="PRQ52366">
    <property type="protein sequence ID" value="PRQ52366"/>
    <property type="gene ID" value="RchiOBHm_Chr2g0154681"/>
</dbReference>